<organism evidence="1 2">
    <name type="scientific">Prorocentrum cordatum</name>
    <dbReference type="NCBI Taxonomy" id="2364126"/>
    <lineage>
        <taxon>Eukaryota</taxon>
        <taxon>Sar</taxon>
        <taxon>Alveolata</taxon>
        <taxon>Dinophyceae</taxon>
        <taxon>Prorocentrales</taxon>
        <taxon>Prorocentraceae</taxon>
        <taxon>Prorocentrum</taxon>
    </lineage>
</organism>
<keyword evidence="2" id="KW-1185">Reference proteome</keyword>
<protein>
    <submittedName>
        <fullName evidence="1">Uncharacterized protein</fullName>
    </submittedName>
</protein>
<dbReference type="Proteomes" id="UP001189429">
    <property type="component" value="Unassembled WGS sequence"/>
</dbReference>
<proteinExistence type="predicted"/>
<dbReference type="EMBL" id="CAUYUJ010019185">
    <property type="protein sequence ID" value="CAK0889246.1"/>
    <property type="molecule type" value="Genomic_DNA"/>
</dbReference>
<name>A0ABN9WR89_9DINO</name>
<evidence type="ECO:0000313" key="1">
    <source>
        <dbReference type="EMBL" id="CAK0889246.1"/>
    </source>
</evidence>
<evidence type="ECO:0000313" key="2">
    <source>
        <dbReference type="Proteomes" id="UP001189429"/>
    </source>
</evidence>
<sequence>MAWLIKSNGFSKRPTTIDPVSESMITAVASSSSFMSMMSLSEVHGKSEWKTKFTLVRFSALHLFLLWRQGLQMARRLRAKVVEAGGEIICFSEFASYDETPLPVRVLAEENVVVNVGANGAAIVEPGAQSIDSADGVSHFDVKAGSIYQGVSLEFPCPLQVMDRATGETCAHCLGWQGRKGLGDISARLMRRDRHVISDSDGAVLRGERRLATKRPGVGVAQGFCRLHRISAIASNGMDKFMKDDVSGITNVALSLKASGAMRIFRRALRAVIRARLVVLRGSPGCVADRRRAKLLDVFCPIHPGNHSAFIDGAVVQLCANGN</sequence>
<gene>
    <name evidence="1" type="ORF">PCOR1329_LOCUS69841</name>
</gene>
<accession>A0ABN9WR89</accession>
<comment type="caution">
    <text evidence="1">The sequence shown here is derived from an EMBL/GenBank/DDBJ whole genome shotgun (WGS) entry which is preliminary data.</text>
</comment>
<reference evidence="1" key="1">
    <citation type="submission" date="2023-10" db="EMBL/GenBank/DDBJ databases">
        <authorList>
            <person name="Chen Y."/>
            <person name="Shah S."/>
            <person name="Dougan E. K."/>
            <person name="Thang M."/>
            <person name="Chan C."/>
        </authorList>
    </citation>
    <scope>NUCLEOTIDE SEQUENCE [LARGE SCALE GENOMIC DNA]</scope>
</reference>